<evidence type="ECO:0000256" key="2">
    <source>
        <dbReference type="ARBA" id="ARBA00022723"/>
    </source>
</evidence>
<comment type="similarity">
    <text evidence="9">Belongs to the CRISPR-associated exonuclease Cas4 family.</text>
</comment>
<reference evidence="11" key="1">
    <citation type="submission" date="2021-03" db="EMBL/GenBank/DDBJ databases">
        <authorList>
            <person name="Wang G."/>
        </authorList>
    </citation>
    <scope>NUCLEOTIDE SEQUENCE</scope>
    <source>
        <strain evidence="11">KCTC 12899</strain>
    </source>
</reference>
<dbReference type="GO" id="GO:0051607">
    <property type="term" value="P:defense response to virus"/>
    <property type="evidence" value="ECO:0007669"/>
    <property type="project" value="UniProtKB-KW"/>
</dbReference>
<evidence type="ECO:0000256" key="1">
    <source>
        <dbReference type="ARBA" id="ARBA00022722"/>
    </source>
</evidence>
<sequence length="192" mass="22105">MMVFTVSEVMAHQFCPRFTWFGGVLGIAENQERDFKVRRGREVHADKEAADRGYLRQRLGVVDKEQGVYLGRPDLPFRGIVDEVLFMADGSAAPLDWKFAEYKERVFKTYRLQAVIYAILIERIYEKPVKTAYVVYVRSQNKLVEVPITRRARGQVEEIHAAMSAVHGGIFPPATKNQQRCMGCTYRNLCPR</sequence>
<protein>
    <recommendedName>
        <fullName evidence="9">CRISPR-associated exonuclease Cas4</fullName>
        <ecNumber evidence="9">3.1.12.1</ecNumber>
    </recommendedName>
</protein>
<keyword evidence="4 9" id="KW-0269">Exonuclease</keyword>
<gene>
    <name evidence="11" type="primary">cas4</name>
    <name evidence="11" type="ORF">J3U88_08555</name>
</gene>
<comment type="caution">
    <text evidence="11">The sequence shown here is derived from an EMBL/GenBank/DDBJ whole genome shotgun (WGS) entry which is preliminary data.</text>
</comment>
<dbReference type="AlphaFoldDB" id="A0A8J7QH46"/>
<dbReference type="InterPro" id="IPR022765">
    <property type="entry name" value="Dna2/Cas4_DUF83"/>
</dbReference>
<dbReference type="Pfam" id="PF01930">
    <property type="entry name" value="Cas_Cas4"/>
    <property type="match status" value="1"/>
</dbReference>
<dbReference type="GO" id="GO:0051536">
    <property type="term" value="F:iron-sulfur cluster binding"/>
    <property type="evidence" value="ECO:0007669"/>
    <property type="project" value="UniProtKB-KW"/>
</dbReference>
<dbReference type="GO" id="GO:0046872">
    <property type="term" value="F:metal ion binding"/>
    <property type="evidence" value="ECO:0007669"/>
    <property type="project" value="UniProtKB-KW"/>
</dbReference>
<dbReference type="InterPro" id="IPR013343">
    <property type="entry name" value="CRISPR-assoc_prot_Cas4"/>
</dbReference>
<keyword evidence="6 9" id="KW-0411">Iron-sulfur</keyword>
<comment type="cofactor">
    <cofactor evidence="9">
        <name>Mg(2+)</name>
        <dbReference type="ChEBI" id="CHEBI:18420"/>
    </cofactor>
    <cofactor evidence="9">
        <name>Mn(2+)</name>
        <dbReference type="ChEBI" id="CHEBI:29035"/>
    </cofactor>
    <text evidence="9">Mg(2+) or Mn(2+) required for ssDNA cleavage activity.</text>
</comment>
<accession>A0A8J7QH46</accession>
<evidence type="ECO:0000256" key="3">
    <source>
        <dbReference type="ARBA" id="ARBA00022801"/>
    </source>
</evidence>
<evidence type="ECO:0000256" key="5">
    <source>
        <dbReference type="ARBA" id="ARBA00023004"/>
    </source>
</evidence>
<dbReference type="NCBIfam" id="TIGR00372">
    <property type="entry name" value="cas4"/>
    <property type="match status" value="1"/>
</dbReference>
<keyword evidence="2 9" id="KW-0479">Metal-binding</keyword>
<keyword evidence="3 9" id="KW-0378">Hydrolase</keyword>
<organism evidence="11 12">
    <name type="scientific">Acanthopleuribacter pedis</name>
    <dbReference type="NCBI Taxonomy" id="442870"/>
    <lineage>
        <taxon>Bacteria</taxon>
        <taxon>Pseudomonadati</taxon>
        <taxon>Acidobacteriota</taxon>
        <taxon>Holophagae</taxon>
        <taxon>Acanthopleuribacterales</taxon>
        <taxon>Acanthopleuribacteraceae</taxon>
        <taxon>Acanthopleuribacter</taxon>
    </lineage>
</organism>
<comment type="cofactor">
    <cofactor evidence="9">
        <name>iron-sulfur cluster</name>
        <dbReference type="ChEBI" id="CHEBI:30408"/>
    </cofactor>
</comment>
<dbReference type="GO" id="GO:0004527">
    <property type="term" value="F:exonuclease activity"/>
    <property type="evidence" value="ECO:0007669"/>
    <property type="project" value="UniProtKB-KW"/>
</dbReference>
<dbReference type="EC" id="3.1.12.1" evidence="9"/>
<evidence type="ECO:0000256" key="8">
    <source>
        <dbReference type="ARBA" id="ARBA00023211"/>
    </source>
</evidence>
<dbReference type="Gene3D" id="3.90.320.10">
    <property type="match status" value="1"/>
</dbReference>
<keyword evidence="1 9" id="KW-0540">Nuclease</keyword>
<dbReference type="EMBL" id="JAFREP010000006">
    <property type="protein sequence ID" value="MBO1318505.1"/>
    <property type="molecule type" value="Genomic_DNA"/>
</dbReference>
<evidence type="ECO:0000313" key="12">
    <source>
        <dbReference type="Proteomes" id="UP000664417"/>
    </source>
</evidence>
<name>A0A8J7QH46_9BACT</name>
<keyword evidence="7 9" id="KW-0051">Antiviral defense</keyword>
<keyword evidence="8 9" id="KW-0464">Manganese</keyword>
<dbReference type="Proteomes" id="UP000664417">
    <property type="component" value="Unassembled WGS sequence"/>
</dbReference>
<evidence type="ECO:0000256" key="7">
    <source>
        <dbReference type="ARBA" id="ARBA00023118"/>
    </source>
</evidence>
<feature type="domain" description="DUF83" evidence="10">
    <location>
        <begin position="6"/>
        <end position="190"/>
    </location>
</feature>
<keyword evidence="5 9" id="KW-0408">Iron</keyword>
<evidence type="ECO:0000259" key="10">
    <source>
        <dbReference type="Pfam" id="PF01930"/>
    </source>
</evidence>
<keyword evidence="12" id="KW-1185">Reference proteome</keyword>
<evidence type="ECO:0000256" key="9">
    <source>
        <dbReference type="RuleBase" id="RU365022"/>
    </source>
</evidence>
<dbReference type="InterPro" id="IPR011604">
    <property type="entry name" value="PDDEXK-like_dom_sf"/>
</dbReference>
<dbReference type="RefSeq" id="WP_207858306.1">
    <property type="nucleotide sequence ID" value="NZ_JAFREP010000006.1"/>
</dbReference>
<evidence type="ECO:0000313" key="11">
    <source>
        <dbReference type="EMBL" id="MBO1318505.1"/>
    </source>
</evidence>
<comment type="function">
    <text evidence="9">CRISPR (clustered regularly interspaced short palindromic repeat) is an adaptive immune system that provides protection against mobile genetic elements (viruses, transposable elements and conjugative plasmids). CRISPR clusters contain sequences complementary to antecedent mobile elements and target invading nucleic acids. CRISPR clusters are transcribed and processed into CRISPR RNA (crRNA).</text>
</comment>
<proteinExistence type="inferred from homology"/>
<evidence type="ECO:0000256" key="6">
    <source>
        <dbReference type="ARBA" id="ARBA00023014"/>
    </source>
</evidence>
<evidence type="ECO:0000256" key="4">
    <source>
        <dbReference type="ARBA" id="ARBA00022839"/>
    </source>
</evidence>